<dbReference type="RefSeq" id="WP_339589193.1">
    <property type="nucleotide sequence ID" value="NZ_JBBHJZ010000006.1"/>
</dbReference>
<gene>
    <name evidence="3" type="ORF">WG901_21560</name>
</gene>
<dbReference type="PROSITE" id="PS00061">
    <property type="entry name" value="ADH_SHORT"/>
    <property type="match status" value="1"/>
</dbReference>
<dbReference type="InterPro" id="IPR002347">
    <property type="entry name" value="SDR_fam"/>
</dbReference>
<dbReference type="EMBL" id="JBBHJZ010000006">
    <property type="protein sequence ID" value="MEJ5979255.1"/>
    <property type="molecule type" value="Genomic_DNA"/>
</dbReference>
<keyword evidence="2" id="KW-0560">Oxidoreductase</keyword>
<sequence>MAVRDVSTRTLTDLISLKGRSAVVTGAAWGLGRATAFRLAEAGASVLIGDIDAEKAAATAAEISEATGARVLSVYSDAGDSGSVVALVDEAVRVFGGIDIWVNNAGLPSSVPVFDLTEEEFDKVVSITLKGTFVGAREAARRMVEAGKGGTIVNVASLAGLLGISRGQAAYVGAKHGVVGLTKQMAIELGAHDIRVIAVAPGVCLTEKTAFLADMPPEQLKAIGIPGIDTSRLGRVGSADDVARVILFCASDLAMFMTGCVLPVDGGIAA</sequence>
<dbReference type="Gene3D" id="3.40.50.720">
    <property type="entry name" value="NAD(P)-binding Rossmann-like Domain"/>
    <property type="match status" value="1"/>
</dbReference>
<protein>
    <submittedName>
        <fullName evidence="3">SDR family NAD(P)-dependent oxidoreductase</fullName>
    </submittedName>
</protein>
<organism evidence="3 4">
    <name type="scientific">Novosphingobium anseongense</name>
    <dbReference type="NCBI Taxonomy" id="3133436"/>
    <lineage>
        <taxon>Bacteria</taxon>
        <taxon>Pseudomonadati</taxon>
        <taxon>Pseudomonadota</taxon>
        <taxon>Alphaproteobacteria</taxon>
        <taxon>Sphingomonadales</taxon>
        <taxon>Sphingomonadaceae</taxon>
        <taxon>Novosphingobium</taxon>
    </lineage>
</organism>
<evidence type="ECO:0000313" key="4">
    <source>
        <dbReference type="Proteomes" id="UP001361239"/>
    </source>
</evidence>
<dbReference type="Pfam" id="PF13561">
    <property type="entry name" value="adh_short_C2"/>
    <property type="match status" value="1"/>
</dbReference>
<dbReference type="PANTHER" id="PTHR24321:SF8">
    <property type="entry name" value="ESTRADIOL 17-BETA-DEHYDROGENASE 8-RELATED"/>
    <property type="match status" value="1"/>
</dbReference>
<dbReference type="PRINTS" id="PR00080">
    <property type="entry name" value="SDRFAMILY"/>
</dbReference>
<evidence type="ECO:0000313" key="3">
    <source>
        <dbReference type="EMBL" id="MEJ5979255.1"/>
    </source>
</evidence>
<dbReference type="InterPro" id="IPR020904">
    <property type="entry name" value="Sc_DH/Rdtase_CS"/>
</dbReference>
<dbReference type="Proteomes" id="UP001361239">
    <property type="component" value="Unassembled WGS sequence"/>
</dbReference>
<evidence type="ECO:0000256" key="2">
    <source>
        <dbReference type="ARBA" id="ARBA00023002"/>
    </source>
</evidence>
<comment type="similarity">
    <text evidence="1">Belongs to the short-chain dehydrogenases/reductases (SDR) family.</text>
</comment>
<evidence type="ECO:0000256" key="1">
    <source>
        <dbReference type="ARBA" id="ARBA00006484"/>
    </source>
</evidence>
<name>A0ABU8S1P8_9SPHN</name>
<dbReference type="PRINTS" id="PR00081">
    <property type="entry name" value="GDHRDH"/>
</dbReference>
<dbReference type="CDD" id="cd05233">
    <property type="entry name" value="SDR_c"/>
    <property type="match status" value="1"/>
</dbReference>
<accession>A0ABU8S1P8</accession>
<comment type="caution">
    <text evidence="3">The sequence shown here is derived from an EMBL/GenBank/DDBJ whole genome shotgun (WGS) entry which is preliminary data.</text>
</comment>
<proteinExistence type="inferred from homology"/>
<dbReference type="SUPFAM" id="SSF51735">
    <property type="entry name" value="NAD(P)-binding Rossmann-fold domains"/>
    <property type="match status" value="1"/>
</dbReference>
<dbReference type="InterPro" id="IPR036291">
    <property type="entry name" value="NAD(P)-bd_dom_sf"/>
</dbReference>
<dbReference type="PANTHER" id="PTHR24321">
    <property type="entry name" value="DEHYDROGENASES, SHORT CHAIN"/>
    <property type="match status" value="1"/>
</dbReference>
<keyword evidence="4" id="KW-1185">Reference proteome</keyword>
<reference evidence="3 4" key="1">
    <citation type="submission" date="2024-03" db="EMBL/GenBank/DDBJ databases">
        <authorList>
            <person name="Jo J.-H."/>
        </authorList>
    </citation>
    <scope>NUCLEOTIDE SEQUENCE [LARGE SCALE GENOMIC DNA]</scope>
    <source>
        <strain evidence="3 4">PS1R-30</strain>
    </source>
</reference>